<dbReference type="Gene3D" id="3.40.50.1820">
    <property type="entry name" value="alpha/beta hydrolase"/>
    <property type="match status" value="1"/>
</dbReference>
<gene>
    <name evidence="3" type="ORF">RH061_10025</name>
</gene>
<dbReference type="RefSeq" id="WP_311075765.1">
    <property type="nucleotide sequence ID" value="NZ_CP134494.1"/>
</dbReference>
<evidence type="ECO:0000313" key="3">
    <source>
        <dbReference type="EMBL" id="WNF24793.1"/>
    </source>
</evidence>
<reference evidence="3 4" key="1">
    <citation type="submission" date="2023-09" db="EMBL/GenBank/DDBJ databases">
        <title>Microbial mechanism of fulvic acid promoting antimony reduction mineralization in rice fields.</title>
        <authorList>
            <person name="Chen G."/>
            <person name="Lan J."/>
        </authorList>
    </citation>
    <scope>NUCLEOTIDE SEQUENCE [LARGE SCALE GENOMIC DNA]</scope>
    <source>
        <strain evidence="3 4">PS1</strain>
    </source>
</reference>
<accession>A0ABY9VLQ4</accession>
<proteinExistence type="predicted"/>
<name>A0ABY9VLQ4_9BACI</name>
<dbReference type="SUPFAM" id="SSF53474">
    <property type="entry name" value="alpha/beta-Hydrolases"/>
    <property type="match status" value="1"/>
</dbReference>
<dbReference type="Proteomes" id="UP001303324">
    <property type="component" value="Chromosome"/>
</dbReference>
<protein>
    <submittedName>
        <fullName evidence="3">Alpha/beta fold hydrolase</fullName>
    </submittedName>
</protein>
<dbReference type="InterPro" id="IPR029058">
    <property type="entry name" value="AB_hydrolase_fold"/>
</dbReference>
<evidence type="ECO:0000256" key="1">
    <source>
        <dbReference type="ARBA" id="ARBA00022801"/>
    </source>
</evidence>
<dbReference type="InterPro" id="IPR000073">
    <property type="entry name" value="AB_hydrolase_1"/>
</dbReference>
<dbReference type="InterPro" id="IPR050266">
    <property type="entry name" value="AB_hydrolase_sf"/>
</dbReference>
<dbReference type="GO" id="GO:0016787">
    <property type="term" value="F:hydrolase activity"/>
    <property type="evidence" value="ECO:0007669"/>
    <property type="project" value="UniProtKB-KW"/>
</dbReference>
<feature type="domain" description="AB hydrolase-1" evidence="2">
    <location>
        <begin position="37"/>
        <end position="265"/>
    </location>
</feature>
<dbReference type="Pfam" id="PF00561">
    <property type="entry name" value="Abhydrolase_1"/>
    <property type="match status" value="1"/>
</dbReference>
<dbReference type="Gene3D" id="6.10.140.700">
    <property type="match status" value="1"/>
</dbReference>
<dbReference type="PANTHER" id="PTHR43798:SF31">
    <property type="entry name" value="AB HYDROLASE SUPERFAMILY PROTEIN YCLE"/>
    <property type="match status" value="1"/>
</dbReference>
<evidence type="ECO:0000259" key="2">
    <source>
        <dbReference type="Pfam" id="PF00561"/>
    </source>
</evidence>
<keyword evidence="1 3" id="KW-0378">Hydrolase</keyword>
<evidence type="ECO:0000313" key="4">
    <source>
        <dbReference type="Proteomes" id="UP001303324"/>
    </source>
</evidence>
<dbReference type="EMBL" id="CP134494">
    <property type="protein sequence ID" value="WNF24793.1"/>
    <property type="molecule type" value="Genomic_DNA"/>
</dbReference>
<dbReference type="PANTHER" id="PTHR43798">
    <property type="entry name" value="MONOACYLGLYCEROL LIPASE"/>
    <property type="match status" value="1"/>
</dbReference>
<keyword evidence="4" id="KW-1185">Reference proteome</keyword>
<organism evidence="3 4">
    <name type="scientific">Mesobacillus jeotgali</name>
    <dbReference type="NCBI Taxonomy" id="129985"/>
    <lineage>
        <taxon>Bacteria</taxon>
        <taxon>Bacillati</taxon>
        <taxon>Bacillota</taxon>
        <taxon>Bacilli</taxon>
        <taxon>Bacillales</taxon>
        <taxon>Bacillaceae</taxon>
        <taxon>Mesobacillus</taxon>
    </lineage>
</organism>
<sequence length="281" mass="32188">MWEQRLIQTKRGQFEVFVAGDGEPLCVTHLYSEFNHLGNYLADMFADYFTVYLVNLKEAGKSARIKEEYELSMSQSVEDLEAIRLALGFEKWSFGGHSTGGMLGLVYAAQYPGSLRSLIVGGASATNLYMEHKDSIYSAKNPANKRLKEILSVLKSSDSTREARIQAGREWTEMSLFDSGRFDEYFSKPSSGKVVQQRLDYFSYKELPSFDIRQDISKIETPTIVYCGRHDSQCPFVFSEEIHNLITNSKLYVYEKSNHSPFLEEKEGFKEMIKDLREMSI</sequence>